<accession>A0A7S0KJV4</accession>
<keyword evidence="2" id="KW-0472">Membrane</keyword>
<organism evidence="3">
    <name type="scientific">Ostreococcus mediterraneus</name>
    <dbReference type="NCBI Taxonomy" id="1486918"/>
    <lineage>
        <taxon>Eukaryota</taxon>
        <taxon>Viridiplantae</taxon>
        <taxon>Chlorophyta</taxon>
        <taxon>Mamiellophyceae</taxon>
        <taxon>Mamiellales</taxon>
        <taxon>Bathycoccaceae</taxon>
        <taxon>Ostreococcus</taxon>
    </lineage>
</organism>
<feature type="compositionally biased region" description="Basic and acidic residues" evidence="1">
    <location>
        <begin position="532"/>
        <end position="542"/>
    </location>
</feature>
<evidence type="ECO:0000256" key="2">
    <source>
        <dbReference type="SAM" id="Phobius"/>
    </source>
</evidence>
<feature type="region of interest" description="Disordered" evidence="1">
    <location>
        <begin position="274"/>
        <end position="295"/>
    </location>
</feature>
<gene>
    <name evidence="3" type="ORF">OMED0929_LOCUS4074</name>
</gene>
<dbReference type="EMBL" id="HBEW01004865">
    <property type="protein sequence ID" value="CAD8582853.1"/>
    <property type="molecule type" value="Transcribed_RNA"/>
</dbReference>
<feature type="region of interest" description="Disordered" evidence="1">
    <location>
        <begin position="195"/>
        <end position="229"/>
    </location>
</feature>
<evidence type="ECO:0000313" key="3">
    <source>
        <dbReference type="EMBL" id="CAD8582853.1"/>
    </source>
</evidence>
<feature type="transmembrane region" description="Helical" evidence="2">
    <location>
        <begin position="420"/>
        <end position="441"/>
    </location>
</feature>
<sequence>MAALMRAHAASSWRTVHIQELLDESLAFGGHARTSDRRVALPDTISITALTNALGRYGLSMDVSDEVLETIRDEEDEESATTLRAIILLSCLAGGGFDVKLDLVFRALDVHNVRGISSEQCVEFAADCARVMAAVLESSGESSTEDLEFARGLWNTCVREAVVAAGDDASLGMFTREQFKGLTKSLLVRLGKASMESAEDEAQPQERHQRRRRTSSGSTGVTNESKSASGMMMDASALIQTAAGVFAGDDSAKRKSSGSGSGILGRVLETVTRASGHRSPLRGSSTHNLDNERCGSHERRMSHDSEFSDAENGIVHHTPIPHHRKRASSNGMDWLSIIPGSIAEIMGMQTKSTPDLSTKPPDMTNEEWEHAKLAADVDAAREETNMTETAQVVEESNWTSLIGFVKELVIRVFLFNTVRLLLTIALLGGDAALCIYVIQYFGIVGGLGFVVIINVAFSIIFIFFMLKYNKRETGRENMQFGANLVQNIQDIAKSKTVLEGLTSYNAGGSERDPASPRYQTWSDQDPTPRAFGRSDTRQDVDKRVRRTMSGNMLADQG</sequence>
<name>A0A7S0KJV4_9CHLO</name>
<protein>
    <submittedName>
        <fullName evidence="3">Uncharacterized protein</fullName>
    </submittedName>
</protein>
<feature type="region of interest" description="Disordered" evidence="1">
    <location>
        <begin position="504"/>
        <end position="557"/>
    </location>
</feature>
<evidence type="ECO:0000256" key="1">
    <source>
        <dbReference type="SAM" id="MobiDB-lite"/>
    </source>
</evidence>
<keyword evidence="2" id="KW-0812">Transmembrane</keyword>
<reference evidence="3" key="1">
    <citation type="submission" date="2021-01" db="EMBL/GenBank/DDBJ databases">
        <authorList>
            <person name="Corre E."/>
            <person name="Pelletier E."/>
            <person name="Niang G."/>
            <person name="Scheremetjew M."/>
            <person name="Finn R."/>
            <person name="Kale V."/>
            <person name="Holt S."/>
            <person name="Cochrane G."/>
            <person name="Meng A."/>
            <person name="Brown T."/>
            <person name="Cohen L."/>
        </authorList>
    </citation>
    <scope>NUCLEOTIDE SEQUENCE</scope>
    <source>
        <strain evidence="3">Clade-D-RCC2572</strain>
    </source>
</reference>
<dbReference type="AlphaFoldDB" id="A0A7S0KJV4"/>
<keyword evidence="2" id="KW-1133">Transmembrane helix</keyword>
<proteinExistence type="predicted"/>
<feature type="transmembrane region" description="Helical" evidence="2">
    <location>
        <begin position="447"/>
        <end position="466"/>
    </location>
</feature>